<sequence length="176" mass="19786">MTQTTAAIRLRPFDLSDIEAFTVAVNDSLDTLLPWMSWAHPDYQPDEAESWIRFTHLQRALKEAEEFAIVDAQNRLLGGAGFRFAKKPGEFCALGYWVRSDAQCQGVATQAVKLLLEFGFARPDVQTIELLAVENNFASRRVAEKSGGRFIDYRYGLIVLDSGPVNAAIYHFQRPS</sequence>
<dbReference type="Proteomes" id="UP000006690">
    <property type="component" value="Chromosome"/>
</dbReference>
<proteinExistence type="predicted"/>
<organism evidence="2 3">
    <name type="scientific">Pantoea ananatis (strain AJ13355)</name>
    <dbReference type="NCBI Taxonomy" id="932677"/>
    <lineage>
        <taxon>Bacteria</taxon>
        <taxon>Pseudomonadati</taxon>
        <taxon>Pseudomonadota</taxon>
        <taxon>Gammaproteobacteria</taxon>
        <taxon>Enterobacterales</taxon>
        <taxon>Erwiniaceae</taxon>
        <taxon>Pantoea</taxon>
    </lineage>
</organism>
<evidence type="ECO:0000313" key="3">
    <source>
        <dbReference type="Proteomes" id="UP000006690"/>
    </source>
</evidence>
<feature type="domain" description="N-acetyltransferase" evidence="1">
    <location>
        <begin position="16"/>
        <end position="175"/>
    </location>
</feature>
<dbReference type="RefSeq" id="WP_014594414.1">
    <property type="nucleotide sequence ID" value="NC_017531.2"/>
</dbReference>
<dbReference type="OrthoDB" id="5292292at2"/>
<dbReference type="SUPFAM" id="SSF55729">
    <property type="entry name" value="Acyl-CoA N-acyltransferases (Nat)"/>
    <property type="match status" value="1"/>
</dbReference>
<dbReference type="PANTHER" id="PTHR43441">
    <property type="entry name" value="RIBOSOMAL-PROTEIN-SERINE ACETYLTRANSFERASE"/>
    <property type="match status" value="1"/>
</dbReference>
<dbReference type="KEGG" id="paj:PAJ_2294"/>
<dbReference type="InterPro" id="IPR016181">
    <property type="entry name" value="Acyl_CoA_acyltransferase"/>
</dbReference>
<dbReference type="Pfam" id="PF13302">
    <property type="entry name" value="Acetyltransf_3"/>
    <property type="match status" value="1"/>
</dbReference>
<dbReference type="GO" id="GO:0008999">
    <property type="term" value="F:protein-N-terminal-alanine acetyltransferase activity"/>
    <property type="evidence" value="ECO:0007669"/>
    <property type="project" value="TreeGrafter"/>
</dbReference>
<dbReference type="InterPro" id="IPR000182">
    <property type="entry name" value="GNAT_dom"/>
</dbReference>
<dbReference type="EMBL" id="AP012032">
    <property type="protein sequence ID" value="BAK12374.1"/>
    <property type="molecule type" value="Genomic_DNA"/>
</dbReference>
<dbReference type="HOGENOM" id="CLU_013985_3_0_6"/>
<dbReference type="Gene3D" id="3.40.630.30">
    <property type="match status" value="1"/>
</dbReference>
<dbReference type="AlphaFoldDB" id="A0A0H3L6A4"/>
<evidence type="ECO:0000313" key="2">
    <source>
        <dbReference type="EMBL" id="BAK12374.1"/>
    </source>
</evidence>
<dbReference type="PANTHER" id="PTHR43441:SF10">
    <property type="entry name" value="ACETYLTRANSFERASE"/>
    <property type="match status" value="1"/>
</dbReference>
<dbReference type="InterPro" id="IPR051908">
    <property type="entry name" value="Ribosomal_N-acetyltransferase"/>
</dbReference>
<dbReference type="GO" id="GO:1990189">
    <property type="term" value="F:protein N-terminal-serine acetyltransferase activity"/>
    <property type="evidence" value="ECO:0007669"/>
    <property type="project" value="TreeGrafter"/>
</dbReference>
<protein>
    <recommendedName>
        <fullName evidence="1">N-acetyltransferase domain-containing protein</fullName>
    </recommendedName>
</protein>
<reference evidence="3" key="1">
    <citation type="journal article" date="2012" name="Appl. Microbiol. Biotechnol.">
        <title>The complete genome sequence of Pantoea ananatis AJ13355, an organism with great biotechnological potential.</title>
        <authorList>
            <person name="Hara Y."/>
            <person name="Kadotani N."/>
            <person name="Izui H."/>
            <person name="Katashkina J.I."/>
            <person name="Kuvaeva T.M."/>
            <person name="Andreeva I.G."/>
            <person name="Golubeva L.I."/>
            <person name="Malko D.B."/>
            <person name="Makeev V.J."/>
            <person name="Mashko S.V."/>
            <person name="Kozlov Y.I."/>
        </authorList>
    </citation>
    <scope>NUCLEOTIDE SEQUENCE [LARGE SCALE GENOMIC DNA]</scope>
    <source>
        <strain evidence="3">AJ13355</strain>
    </source>
</reference>
<evidence type="ECO:0000259" key="1">
    <source>
        <dbReference type="PROSITE" id="PS51186"/>
    </source>
</evidence>
<dbReference type="GO" id="GO:0005737">
    <property type="term" value="C:cytoplasm"/>
    <property type="evidence" value="ECO:0007669"/>
    <property type="project" value="TreeGrafter"/>
</dbReference>
<dbReference type="PATRIC" id="fig|932677.3.peg.2656"/>
<accession>A0A0H3L6A4</accession>
<gene>
    <name evidence="2" type="ordered locus">PAJ_2294</name>
</gene>
<dbReference type="eggNOG" id="COG1670">
    <property type="taxonomic scope" value="Bacteria"/>
</dbReference>
<dbReference type="PROSITE" id="PS51186">
    <property type="entry name" value="GNAT"/>
    <property type="match status" value="1"/>
</dbReference>
<name>A0A0H3L6A4_PANAA</name>